<name>A0A5C4WWB1_9ACTN</name>
<accession>A0A5C4WWB1</accession>
<keyword evidence="2" id="KW-1185">Reference proteome</keyword>
<dbReference type="Gene3D" id="1.10.10.10">
    <property type="entry name" value="Winged helix-like DNA-binding domain superfamily/Winged helix DNA-binding domain"/>
    <property type="match status" value="1"/>
</dbReference>
<reference evidence="1 2" key="1">
    <citation type="submission" date="2019-10" db="EMBL/GenBank/DDBJ databases">
        <title>Nonomuraea sp. nov., isolated from Phyllanthus amarus.</title>
        <authorList>
            <person name="Klykleung N."/>
            <person name="Tanasupawat S."/>
        </authorList>
    </citation>
    <scope>NUCLEOTIDE SEQUENCE [LARGE SCALE GENOMIC DNA]</scope>
    <source>
        <strain evidence="1 2">PA1-10</strain>
    </source>
</reference>
<gene>
    <name evidence="1" type="ORF">FH608_000510</name>
</gene>
<dbReference type="AlphaFoldDB" id="A0A5C4WWB1"/>
<dbReference type="SUPFAM" id="SSF46785">
    <property type="entry name" value="Winged helix' DNA-binding domain"/>
    <property type="match status" value="1"/>
</dbReference>
<dbReference type="InterPro" id="IPR036388">
    <property type="entry name" value="WH-like_DNA-bd_sf"/>
</dbReference>
<dbReference type="RefSeq" id="WP_139627726.1">
    <property type="nucleotide sequence ID" value="NZ_VDLX02000001.1"/>
</dbReference>
<evidence type="ECO:0000313" key="2">
    <source>
        <dbReference type="Proteomes" id="UP000312512"/>
    </source>
</evidence>
<evidence type="ECO:0000313" key="1">
    <source>
        <dbReference type="EMBL" id="KAB8197094.1"/>
    </source>
</evidence>
<dbReference type="OrthoDB" id="3532632at2"/>
<comment type="caution">
    <text evidence="1">The sequence shown here is derived from an EMBL/GenBank/DDBJ whole genome shotgun (WGS) entry which is preliminary data.</text>
</comment>
<sequence length="149" mass="15875">MTVNPESRPSLGRALGETARLIGKLHRRALADFDSDFPTWMLLTLLWEAGVPLPLDEVVKELNRRLDLAEPDTVRVLEHAAAAGHITYQPDDAAAPAELTEAGTDHFTALYAHARKVTDAAFEGIDPAGLDTALTVVLAAGERAAAALG</sequence>
<dbReference type="InterPro" id="IPR036390">
    <property type="entry name" value="WH_DNA-bd_sf"/>
</dbReference>
<dbReference type="EMBL" id="VDLX02000001">
    <property type="protein sequence ID" value="KAB8197094.1"/>
    <property type="molecule type" value="Genomic_DNA"/>
</dbReference>
<organism evidence="1 2">
    <name type="scientific">Nonomuraea phyllanthi</name>
    <dbReference type="NCBI Taxonomy" id="2219224"/>
    <lineage>
        <taxon>Bacteria</taxon>
        <taxon>Bacillati</taxon>
        <taxon>Actinomycetota</taxon>
        <taxon>Actinomycetes</taxon>
        <taxon>Streptosporangiales</taxon>
        <taxon>Streptosporangiaceae</taxon>
        <taxon>Nonomuraea</taxon>
    </lineage>
</organism>
<dbReference type="Proteomes" id="UP000312512">
    <property type="component" value="Unassembled WGS sequence"/>
</dbReference>
<protein>
    <submittedName>
        <fullName evidence="1">Uncharacterized protein</fullName>
    </submittedName>
</protein>
<proteinExistence type="predicted"/>